<protein>
    <submittedName>
        <fullName evidence="1">Uncharacterized protein</fullName>
    </submittedName>
</protein>
<dbReference type="EMBL" id="FN667742">
    <property type="protein sequence ID" value="CBJ88284.1"/>
    <property type="molecule type" value="Genomic_DNA"/>
</dbReference>
<dbReference type="Proteomes" id="UP000008075">
    <property type="component" value="Chromosome"/>
</dbReference>
<sequence length="81" mass="9585">MNSMNPVITRLHATYSMNRFKQNISQCQYTPCCSWLFYYQNIAERITIAHDYCVPLGCTTCDNKTHLVVHGYFLHWRLHNA</sequence>
<evidence type="ECO:0000313" key="1">
    <source>
        <dbReference type="EMBL" id="CBJ88284.1"/>
    </source>
</evidence>
<gene>
    <name evidence="1" type="ordered locus">XNC1_0196</name>
</gene>
<accession>D3VGZ9</accession>
<proteinExistence type="predicted"/>
<keyword evidence="2" id="KW-1185">Reference proteome</keyword>
<dbReference type="AlphaFoldDB" id="D3VGZ9"/>
<name>D3VGZ9_XENNA</name>
<dbReference type="STRING" id="406817.XNC1_0196"/>
<organism evidence="1 2">
    <name type="scientific">Xenorhabdus nematophila (strain ATCC 19061 / DSM 3370 / CCUG 14189 / LMG 1036 / NCIMB 9965 / AN6)</name>
    <dbReference type="NCBI Taxonomy" id="406817"/>
    <lineage>
        <taxon>Bacteria</taxon>
        <taxon>Pseudomonadati</taxon>
        <taxon>Pseudomonadota</taxon>
        <taxon>Gammaproteobacteria</taxon>
        <taxon>Enterobacterales</taxon>
        <taxon>Morganellaceae</taxon>
        <taxon>Xenorhabdus</taxon>
    </lineage>
</organism>
<reference evidence="1 2" key="1">
    <citation type="journal article" date="2011" name="PLoS ONE">
        <title>The entomopathogenic bacterial endosymbionts xenorhabdus and photorhabdus: convergent lifestyles from divergent genomes.</title>
        <authorList>
            <person name="Chaston J.M."/>
            <person name="Suen G."/>
            <person name="Tucker S.L."/>
            <person name="Andersen A.W."/>
            <person name="Bhasin A."/>
            <person name="Bode E."/>
            <person name="Bode H.B."/>
            <person name="Brachmann A.O."/>
            <person name="Cowles C.E."/>
            <person name="Cowles K.N."/>
            <person name="Darby C."/>
            <person name="de Leon L."/>
            <person name="Drace K."/>
            <person name="Du Z."/>
            <person name="Givaudan A."/>
            <person name="Herbert Tran E.E."/>
            <person name="Jewell K.A."/>
            <person name="Knack J.J."/>
            <person name="Krasomil-Osterfeld K.C."/>
            <person name="Kukor R."/>
            <person name="Lanois A."/>
            <person name="Latreille P."/>
            <person name="Leimgruber N.K."/>
            <person name="Lipke C.M."/>
            <person name="Liu R."/>
            <person name="Lu X."/>
            <person name="Martens E.C."/>
            <person name="Marri P.R."/>
            <person name="Medigue C."/>
            <person name="Menard M.L."/>
            <person name="Miller N.M."/>
            <person name="Morales-Soto N."/>
            <person name="Norton S."/>
            <person name="Ogier J.C."/>
            <person name="Orchard S.S."/>
            <person name="Park D."/>
            <person name="Park Y."/>
            <person name="Qurollo B.A."/>
            <person name="Sugar D.R."/>
            <person name="Richards G.R."/>
            <person name="Rouy Z."/>
            <person name="Slominski B."/>
            <person name="Slominski K."/>
            <person name="Snyder H."/>
            <person name="Tjaden B.C."/>
            <person name="van der Hoeven R."/>
            <person name="Welch R.D."/>
            <person name="Wheeler C."/>
            <person name="Xiang B."/>
            <person name="Barbazuk B."/>
            <person name="Gaudriault S."/>
            <person name="Goodner B."/>
            <person name="Slater S.C."/>
            <person name="Forst S."/>
            <person name="Goldman B.S."/>
            <person name="Goodrich-Blair H."/>
        </authorList>
    </citation>
    <scope>NUCLEOTIDE SEQUENCE [LARGE SCALE GENOMIC DNA]</scope>
    <source>
        <strain evidence="2">ATCC 19061 / DSM 3370 / CCUG 14189 / LMG 1036 / NCIMB 9965 / AN6</strain>
    </source>
</reference>
<dbReference type="HOGENOM" id="CLU_2653677_0_0_6"/>
<dbReference type="KEGG" id="xne:XNC1_0196"/>
<evidence type="ECO:0000313" key="2">
    <source>
        <dbReference type="Proteomes" id="UP000008075"/>
    </source>
</evidence>